<sequence>MITDLEGNPCNWLRWTLVSCLLIISILFQQWEISAGILATYWCYFCLSKTTTPDEIRLDLSEDVFITLNTTGISAGVGLIVTFILHLAGL</sequence>
<keyword evidence="1" id="KW-0472">Membrane</keyword>
<dbReference type="Proteomes" id="UP000272155">
    <property type="component" value="Segment"/>
</dbReference>
<protein>
    <submittedName>
        <fullName evidence="2">Uncharacterized protein</fullName>
    </submittedName>
</protein>
<organism evidence="2 3">
    <name type="scientific">Vibrio phage VP4B</name>
    <dbReference type="NCBI Taxonomy" id="1262540"/>
    <lineage>
        <taxon>Viruses</taxon>
        <taxon>Duplodnaviria</taxon>
        <taxon>Heunggongvirae</taxon>
        <taxon>Uroviricota</taxon>
        <taxon>Caudoviricetes</taxon>
        <taxon>Chimalliviridae</taxon>
        <taxon>Gorgonvirinae</taxon>
        <taxon>Tidunavirus</taxon>
        <taxon>Tidunavirus VP4B</taxon>
    </lineage>
</organism>
<feature type="transmembrane region" description="Helical" evidence="1">
    <location>
        <begin position="12"/>
        <end position="31"/>
    </location>
</feature>
<keyword evidence="3" id="KW-1185">Reference proteome</keyword>
<dbReference type="RefSeq" id="YP_009626161.1">
    <property type="nucleotide sequence ID" value="NC_042136.1"/>
</dbReference>
<keyword evidence="1" id="KW-0812">Transmembrane</keyword>
<evidence type="ECO:0000313" key="3">
    <source>
        <dbReference type="Proteomes" id="UP000272155"/>
    </source>
</evidence>
<dbReference type="GeneID" id="40103061"/>
<proteinExistence type="predicted"/>
<feature type="transmembrane region" description="Helical" evidence="1">
    <location>
        <begin position="64"/>
        <end position="88"/>
    </location>
</feature>
<reference evidence="2 3" key="1">
    <citation type="submission" date="2012-11" db="EMBL/GenBank/DDBJ databases">
        <title>Complete genome sequence of a novel phiKZ-like Vibrio phage.</title>
        <authorList>
            <person name="Luo Z."/>
            <person name="Yu Y."/>
        </authorList>
    </citation>
    <scope>NUCLEOTIDE SEQUENCE [LARGE SCALE GENOMIC DNA]</scope>
</reference>
<dbReference type="KEGG" id="vg:40103061"/>
<name>V9LZM2_9CAUD</name>
<dbReference type="EMBL" id="KC131130">
    <property type="protein sequence ID" value="AGB07299.1"/>
    <property type="molecule type" value="Genomic_DNA"/>
</dbReference>
<accession>V9LZM2</accession>
<evidence type="ECO:0000313" key="2">
    <source>
        <dbReference type="EMBL" id="AGB07299.1"/>
    </source>
</evidence>
<keyword evidence="1" id="KW-1133">Transmembrane helix</keyword>
<evidence type="ECO:0000256" key="1">
    <source>
        <dbReference type="SAM" id="Phobius"/>
    </source>
</evidence>